<organism evidence="2 3">
    <name type="scientific">Spirosoma validum</name>
    <dbReference type="NCBI Taxonomy" id="2771355"/>
    <lineage>
        <taxon>Bacteria</taxon>
        <taxon>Pseudomonadati</taxon>
        <taxon>Bacteroidota</taxon>
        <taxon>Cytophagia</taxon>
        <taxon>Cytophagales</taxon>
        <taxon>Cytophagaceae</taxon>
        <taxon>Spirosoma</taxon>
    </lineage>
</organism>
<dbReference type="RefSeq" id="WP_191040062.1">
    <property type="nucleotide sequence ID" value="NZ_JACXAA010000005.1"/>
</dbReference>
<proteinExistence type="predicted"/>
<keyword evidence="3" id="KW-1185">Reference proteome</keyword>
<protein>
    <recommendedName>
        <fullName evidence="4">Porin family protein</fullName>
    </recommendedName>
</protein>
<dbReference type="Proteomes" id="UP000653797">
    <property type="component" value="Unassembled WGS sequence"/>
</dbReference>
<reference evidence="2" key="1">
    <citation type="submission" date="2020-09" db="EMBL/GenBank/DDBJ databases">
        <authorList>
            <person name="Kim M.K."/>
        </authorList>
    </citation>
    <scope>NUCLEOTIDE SEQUENCE</scope>
    <source>
        <strain evidence="2">BT704</strain>
    </source>
</reference>
<feature type="signal peptide" evidence="1">
    <location>
        <begin position="1"/>
        <end position="24"/>
    </location>
</feature>
<dbReference type="EMBL" id="JACXAA010000005">
    <property type="protein sequence ID" value="MBD2754431.1"/>
    <property type="molecule type" value="Genomic_DNA"/>
</dbReference>
<feature type="chain" id="PRO_5037596801" description="Porin family protein" evidence="1">
    <location>
        <begin position="25"/>
        <end position="201"/>
    </location>
</feature>
<gene>
    <name evidence="2" type="ORF">IC230_16100</name>
</gene>
<keyword evidence="1" id="KW-0732">Signal</keyword>
<evidence type="ECO:0008006" key="4">
    <source>
        <dbReference type="Google" id="ProtNLM"/>
    </source>
</evidence>
<name>A0A927B2K5_9BACT</name>
<sequence length="201" mass="21414">MKRFFFNLVGLVSICLLSALPGRAQFSVGLHGSLASGDAKGSETFYGGGINAKLFLSSKLDIGIGLKAFGENRKFEAVGQSLEYSAGIIPITGMIDYYFTDSFLRPYIGAEVGVYATGYRIKFNNQETSKVNSTNVGVAPKVGLMLALGNLGIFAEGDYNIMFGNKDGSANVGGVGNVNFDRTTKFFMLNVGIQIGIPTTK</sequence>
<dbReference type="Gene3D" id="2.40.160.20">
    <property type="match status" value="1"/>
</dbReference>
<comment type="caution">
    <text evidence="2">The sequence shown here is derived from an EMBL/GenBank/DDBJ whole genome shotgun (WGS) entry which is preliminary data.</text>
</comment>
<dbReference type="AlphaFoldDB" id="A0A927B2K5"/>
<evidence type="ECO:0000256" key="1">
    <source>
        <dbReference type="SAM" id="SignalP"/>
    </source>
</evidence>
<dbReference type="InterPro" id="IPR011250">
    <property type="entry name" value="OMP/PagP_B-barrel"/>
</dbReference>
<dbReference type="SUPFAM" id="SSF56925">
    <property type="entry name" value="OMPA-like"/>
    <property type="match status" value="1"/>
</dbReference>
<evidence type="ECO:0000313" key="2">
    <source>
        <dbReference type="EMBL" id="MBD2754431.1"/>
    </source>
</evidence>
<evidence type="ECO:0000313" key="3">
    <source>
        <dbReference type="Proteomes" id="UP000653797"/>
    </source>
</evidence>
<accession>A0A927B2K5</accession>